<gene>
    <name evidence="2" type="ORF">BO88DRAFT_254367</name>
</gene>
<evidence type="ECO:0000313" key="3">
    <source>
        <dbReference type="Proteomes" id="UP000248405"/>
    </source>
</evidence>
<dbReference type="EMBL" id="KZ821620">
    <property type="protein sequence ID" value="PYH70722.1"/>
    <property type="molecule type" value="Genomic_DNA"/>
</dbReference>
<evidence type="ECO:0000256" key="1">
    <source>
        <dbReference type="SAM" id="Phobius"/>
    </source>
</evidence>
<dbReference type="Proteomes" id="UP000248405">
    <property type="component" value="Unassembled WGS sequence"/>
</dbReference>
<dbReference type="AlphaFoldDB" id="A0A319CR14"/>
<feature type="transmembrane region" description="Helical" evidence="1">
    <location>
        <begin position="56"/>
        <end position="76"/>
    </location>
</feature>
<keyword evidence="1" id="KW-0472">Membrane</keyword>
<sequence length="84" mass="9871">MQINQPISASHLSFPLSIRDRLSPRTLIYLYVCLTSIHGILYTLFFSFLFFLRMTLILIITLTLSPFLYVSFLYSLHISYDIVF</sequence>
<proteinExistence type="predicted"/>
<accession>A0A319CR14</accession>
<dbReference type="GeneID" id="37206829"/>
<feature type="transmembrane region" description="Helical" evidence="1">
    <location>
        <begin position="28"/>
        <end position="50"/>
    </location>
</feature>
<name>A0A319CR14_ASPVC</name>
<organism evidence="2 3">
    <name type="scientific">Aspergillus vadensis (strain CBS 113365 / IMI 142717 / IBT 24658)</name>
    <dbReference type="NCBI Taxonomy" id="1448311"/>
    <lineage>
        <taxon>Eukaryota</taxon>
        <taxon>Fungi</taxon>
        <taxon>Dikarya</taxon>
        <taxon>Ascomycota</taxon>
        <taxon>Pezizomycotina</taxon>
        <taxon>Eurotiomycetes</taxon>
        <taxon>Eurotiomycetidae</taxon>
        <taxon>Eurotiales</taxon>
        <taxon>Aspergillaceae</taxon>
        <taxon>Aspergillus</taxon>
        <taxon>Aspergillus subgen. Circumdati</taxon>
    </lineage>
</organism>
<keyword evidence="1" id="KW-0812">Transmembrane</keyword>
<reference evidence="2" key="1">
    <citation type="submission" date="2016-12" db="EMBL/GenBank/DDBJ databases">
        <title>The genomes of Aspergillus section Nigri reveals drivers in fungal speciation.</title>
        <authorList>
            <consortium name="DOE Joint Genome Institute"/>
            <person name="Vesth T.C."/>
            <person name="Nybo J."/>
            <person name="Theobald S."/>
            <person name="Brandl J."/>
            <person name="Frisvad J.C."/>
            <person name="Nielsen K.F."/>
            <person name="Lyhne E.K."/>
            <person name="Kogle M.E."/>
            <person name="Kuo A."/>
            <person name="Riley R."/>
            <person name="Clum A."/>
            <person name="Nolan M."/>
            <person name="Lipzen A."/>
            <person name="Salamov A."/>
            <person name="Henrissat B."/>
            <person name="Wiebenga A."/>
            <person name="De Vries R.P."/>
            <person name="Grigoriev I.V."/>
            <person name="Mortensen U.H."/>
            <person name="Andersen M.R."/>
            <person name="Baker S.E."/>
        </authorList>
    </citation>
    <scope>NUCLEOTIDE SEQUENCE [LARGE SCALE GENOMIC DNA]</scope>
    <source>
        <strain evidence="2">CBS 113365</strain>
    </source>
</reference>
<keyword evidence="3" id="KW-1185">Reference proteome</keyword>
<keyword evidence="1" id="KW-1133">Transmembrane helix</keyword>
<protein>
    <submittedName>
        <fullName evidence="2">Uncharacterized protein</fullName>
    </submittedName>
</protein>
<evidence type="ECO:0000313" key="2">
    <source>
        <dbReference type="EMBL" id="PYH70722.1"/>
    </source>
</evidence>
<dbReference type="RefSeq" id="XP_025564516.1">
    <property type="nucleotide sequence ID" value="XM_025702237.1"/>
</dbReference>